<dbReference type="FunFam" id="3.40.140.20:FF:000003">
    <property type="entry name" value="Bifunctional purine biosynthesis protein"/>
    <property type="match status" value="1"/>
</dbReference>
<comment type="similarity">
    <text evidence="4">Belongs to the PurH family.</text>
</comment>
<name>A0A0F7SIV7_PHARH</name>
<dbReference type="NCBIfam" id="NF005492">
    <property type="entry name" value="PRK07106.1"/>
    <property type="match status" value="1"/>
</dbReference>
<dbReference type="EMBL" id="LN483167">
    <property type="protein sequence ID" value="CDZ96907.1"/>
    <property type="molecule type" value="Genomic_DNA"/>
</dbReference>
<dbReference type="Pfam" id="PF02142">
    <property type="entry name" value="MGS"/>
    <property type="match status" value="1"/>
</dbReference>
<dbReference type="FunFam" id="3.40.50.1380:FF:000003">
    <property type="entry name" value="Bifunctional purine biosynthesis protein"/>
    <property type="match status" value="1"/>
</dbReference>
<keyword evidence="5" id="KW-0963">Cytoplasm</keyword>
<evidence type="ECO:0000256" key="7">
    <source>
        <dbReference type="ARBA" id="ARBA00022755"/>
    </source>
</evidence>
<evidence type="ECO:0000313" key="11">
    <source>
        <dbReference type="EMBL" id="AOR51855.1"/>
    </source>
</evidence>
<evidence type="ECO:0000256" key="4">
    <source>
        <dbReference type="ARBA" id="ARBA00007667"/>
    </source>
</evidence>
<evidence type="ECO:0000256" key="3">
    <source>
        <dbReference type="ARBA" id="ARBA00004954"/>
    </source>
</evidence>
<evidence type="ECO:0000256" key="6">
    <source>
        <dbReference type="ARBA" id="ARBA00022679"/>
    </source>
</evidence>
<comment type="pathway">
    <text evidence="3">Purine metabolism; IMP biosynthesis via de novo pathway; 5-formamido-1-(5-phospho-D-ribosyl)imidazole-4-carboxamide from 5-amino-1-(5-phospho-D-ribosyl)imidazole-4-carboxamide (10-formyl THF route): step 1/1.</text>
</comment>
<dbReference type="SMART" id="SM00798">
    <property type="entry name" value="AICARFT_IMPCHas"/>
    <property type="match status" value="1"/>
</dbReference>
<dbReference type="InterPro" id="IPR036914">
    <property type="entry name" value="MGS-like_dom_sf"/>
</dbReference>
<dbReference type="GO" id="GO:0006189">
    <property type="term" value="P:'de novo' IMP biosynthetic process"/>
    <property type="evidence" value="ECO:0007669"/>
    <property type="project" value="UniProtKB-UniPathway"/>
</dbReference>
<dbReference type="HAMAP" id="MF_00139">
    <property type="entry name" value="PurH"/>
    <property type="match status" value="1"/>
</dbReference>
<dbReference type="Gene3D" id="3.40.140.20">
    <property type="match status" value="2"/>
</dbReference>
<evidence type="ECO:0000259" key="10">
    <source>
        <dbReference type="PROSITE" id="PS51855"/>
    </source>
</evidence>
<keyword evidence="8" id="KW-0378">Hydrolase</keyword>
<evidence type="ECO:0000256" key="2">
    <source>
        <dbReference type="ARBA" id="ARBA00004844"/>
    </source>
</evidence>
<sequence length="609" mass="65567">MSSSQQKPIALLSVYDKTGLLPFAQSLTKLGFRLLGSGGTAKMIREAGMEIEDVSSITKAPEMLGGRVKTLHPAVHGGILSREIESDLADLAANSIEPITIVACNLYPFVLTINAPNCTIAGAIEEIDIGGVTLLRAAAKNHGRVSIVSAPADYETIIAELQKDGKVSESTRKGLALKAFESTAEYDSAISDYFRKQYATLGGEASSSAGVQRMQLRYGANPHQAPAQAFVTEGELPIKVLSGSPGYINYLDALNSYALVKELSAATSNPILPAAASFKHVSPAGAALGLPLSEIEAKVFGVEDLFAKDALSPLANAYARARGADRMSSFGDFIGLSHIVDVPTAKIINREVSDGVIAPGYEPEALEILQKKKGGKYCVLQIDPTYVPSEIETRQVYGISLQQRRNDIQIDESLFKNIVTEKKELTTQAKLDLLVATIALKYTQSNSVCYALNGTVIGLGAGQQSRIHCTRLAGEKADNWWLRHHDRVLNLPFKQGTKRADKANAIDLFVTGTAFNSSPSEHDQWASLFTEVPTPLTAEERSEHMAKLTGVSCGSDAFFPFPDNVHRLKRSGVSFIGAPGGSIMDKECIKVADEYGMVFAHTGLRLFHH</sequence>
<proteinExistence type="evidence at transcript level"/>
<dbReference type="Gene3D" id="1.10.287.440">
    <property type="match status" value="1"/>
</dbReference>
<dbReference type="InterPro" id="IPR024050">
    <property type="entry name" value="AICAR_Tfase_insert_dom_sf"/>
</dbReference>
<evidence type="ECO:0000256" key="8">
    <source>
        <dbReference type="ARBA" id="ARBA00022801"/>
    </source>
</evidence>
<protein>
    <submittedName>
        <fullName evidence="12">Aicarft impchase bienzyme</fullName>
    </submittedName>
    <submittedName>
        <fullName evidence="11">Phosphoribosylaminoimidazolecarboxamide formyltransferase</fullName>
    </submittedName>
</protein>
<dbReference type="PANTHER" id="PTHR11692:SF0">
    <property type="entry name" value="BIFUNCTIONAL PURINE BIOSYNTHESIS PROTEIN ATIC"/>
    <property type="match status" value="1"/>
</dbReference>
<dbReference type="SUPFAM" id="SSF52335">
    <property type="entry name" value="Methylglyoxal synthase-like"/>
    <property type="match status" value="1"/>
</dbReference>
<dbReference type="GO" id="GO:0004643">
    <property type="term" value="F:phosphoribosylaminoimidazolecarboxamide formyltransferase activity"/>
    <property type="evidence" value="ECO:0007669"/>
    <property type="project" value="InterPro"/>
</dbReference>
<dbReference type="InterPro" id="IPR016193">
    <property type="entry name" value="Cytidine_deaminase-like"/>
</dbReference>
<comment type="pathway">
    <text evidence="2">Purine metabolism; IMP biosynthesis via de novo pathway; IMP from 5-formamido-1-(5-phospho-D-ribosyl)imidazole-4-carboxamide: step 1/1.</text>
</comment>
<keyword evidence="9" id="KW-0511">Multifunctional enzyme</keyword>
<keyword evidence="7" id="KW-0658">Purine biosynthesis</keyword>
<dbReference type="EMBL" id="KX384918">
    <property type="protein sequence ID" value="AOR51855.1"/>
    <property type="molecule type" value="mRNA"/>
</dbReference>
<evidence type="ECO:0000256" key="9">
    <source>
        <dbReference type="ARBA" id="ARBA00023268"/>
    </source>
</evidence>
<dbReference type="InterPro" id="IPR011607">
    <property type="entry name" value="MGS-like_dom"/>
</dbReference>
<dbReference type="SMART" id="SM00851">
    <property type="entry name" value="MGS"/>
    <property type="match status" value="1"/>
</dbReference>
<dbReference type="PIRSF" id="PIRSF000414">
    <property type="entry name" value="AICARFT_IMPCHas"/>
    <property type="match status" value="1"/>
</dbReference>
<feature type="domain" description="MGS-like" evidence="10">
    <location>
        <begin position="1"/>
        <end position="149"/>
    </location>
</feature>
<dbReference type="SUPFAM" id="SSF53927">
    <property type="entry name" value="Cytidine deaminase-like"/>
    <property type="match status" value="1"/>
</dbReference>
<dbReference type="InterPro" id="IPR024051">
    <property type="entry name" value="AICAR_Tfase_dup_dom_sf"/>
</dbReference>
<dbReference type="GO" id="GO:0003937">
    <property type="term" value="F:IMP cyclohydrolase activity"/>
    <property type="evidence" value="ECO:0007669"/>
    <property type="project" value="InterPro"/>
</dbReference>
<comment type="subcellular location">
    <subcellularLocation>
        <location evidence="1">Cytoplasm</location>
        <location evidence="1">Cytosol</location>
    </subcellularLocation>
</comment>
<reference evidence="12" key="1">
    <citation type="submission" date="2014-08" db="EMBL/GenBank/DDBJ databases">
        <authorList>
            <person name="Sharma Rahul"/>
            <person name="Thines Marco"/>
        </authorList>
    </citation>
    <scope>NUCLEOTIDE SEQUENCE</scope>
</reference>
<keyword evidence="6 11" id="KW-0808">Transferase</keyword>
<accession>A0A0F7SIV7</accession>
<dbReference type="PROSITE" id="PS51855">
    <property type="entry name" value="MGS"/>
    <property type="match status" value="1"/>
</dbReference>
<dbReference type="UniPathway" id="UPA00074">
    <property type="reaction ID" value="UER00133"/>
</dbReference>
<reference evidence="11" key="2">
    <citation type="journal article" date="2016" name="PLoS ONE">
        <title>The Involvement of Mig1 from Xanthophyllomyces dendrorhous in Catabolic Repression: An Active Mechanism Contributing to the Regulation of Carotenoid Production.</title>
        <authorList>
            <person name="Alcaino J."/>
            <person name="Bravo N."/>
            <person name="Cordova P."/>
            <person name="Marcoleta A.E."/>
            <person name="Contreras G."/>
            <person name="Barahona S."/>
            <person name="Sepulveda D."/>
            <person name="Fernandez-Lobato M."/>
            <person name="Baeza M."/>
            <person name="Cifuentes V."/>
        </authorList>
    </citation>
    <scope>NUCLEOTIDE SEQUENCE</scope>
    <source>
        <strain evidence="11">UCD 67-385</strain>
    </source>
</reference>
<dbReference type="AlphaFoldDB" id="A0A0F7SIV7"/>
<dbReference type="CDD" id="cd01421">
    <property type="entry name" value="IMPCH"/>
    <property type="match status" value="1"/>
</dbReference>
<gene>
    <name evidence="11" type="primary">ADE10</name>
</gene>
<evidence type="ECO:0000256" key="5">
    <source>
        <dbReference type="ARBA" id="ARBA00022490"/>
    </source>
</evidence>
<evidence type="ECO:0000313" key="12">
    <source>
        <dbReference type="EMBL" id="CDZ96907.1"/>
    </source>
</evidence>
<dbReference type="GO" id="GO:0005829">
    <property type="term" value="C:cytosol"/>
    <property type="evidence" value="ECO:0007669"/>
    <property type="project" value="UniProtKB-SubCell"/>
</dbReference>
<evidence type="ECO:0000256" key="1">
    <source>
        <dbReference type="ARBA" id="ARBA00004514"/>
    </source>
</evidence>
<dbReference type="PANTHER" id="PTHR11692">
    <property type="entry name" value="BIFUNCTIONAL PURINE BIOSYNTHESIS PROTEIN PURH"/>
    <property type="match status" value="1"/>
</dbReference>
<dbReference type="Gene3D" id="3.40.50.1380">
    <property type="entry name" value="Methylglyoxal synthase-like domain"/>
    <property type="match status" value="1"/>
</dbReference>
<organism evidence="12">
    <name type="scientific">Phaffia rhodozyma</name>
    <name type="common">Yeast</name>
    <name type="synonym">Xanthophyllomyces dendrorhous</name>
    <dbReference type="NCBI Taxonomy" id="264483"/>
    <lineage>
        <taxon>Eukaryota</taxon>
        <taxon>Fungi</taxon>
        <taxon>Dikarya</taxon>
        <taxon>Basidiomycota</taxon>
        <taxon>Agaricomycotina</taxon>
        <taxon>Tremellomycetes</taxon>
        <taxon>Cystofilobasidiales</taxon>
        <taxon>Mrakiaceae</taxon>
        <taxon>Phaffia</taxon>
    </lineage>
</organism>
<dbReference type="Pfam" id="PF01808">
    <property type="entry name" value="AICARFT_IMPCHas"/>
    <property type="match status" value="1"/>
</dbReference>
<dbReference type="InterPro" id="IPR002695">
    <property type="entry name" value="PurH-like"/>
</dbReference>
<dbReference type="NCBIfam" id="TIGR00355">
    <property type="entry name" value="purH"/>
    <property type="match status" value="1"/>
</dbReference>